<name>A0A814DNB5_9BILA</name>
<feature type="transmembrane region" description="Helical" evidence="6">
    <location>
        <begin position="91"/>
        <end position="112"/>
    </location>
</feature>
<comment type="caution">
    <text evidence="7">The sequence shown here is derived from an EMBL/GenBank/DDBJ whole genome shotgun (WGS) entry which is preliminary data.</text>
</comment>
<evidence type="ECO:0000256" key="5">
    <source>
        <dbReference type="ARBA" id="ARBA00023136"/>
    </source>
</evidence>
<dbReference type="InterPro" id="IPR002293">
    <property type="entry name" value="AA/rel_permease1"/>
</dbReference>
<evidence type="ECO:0000313" key="8">
    <source>
        <dbReference type="EMBL" id="CAF1317662.1"/>
    </source>
</evidence>
<evidence type="ECO:0008006" key="11">
    <source>
        <dbReference type="Google" id="ProtNLM"/>
    </source>
</evidence>
<keyword evidence="5 6" id="KW-0472">Membrane</keyword>
<dbReference type="GO" id="GO:0016020">
    <property type="term" value="C:membrane"/>
    <property type="evidence" value="ECO:0007669"/>
    <property type="project" value="UniProtKB-SubCell"/>
</dbReference>
<feature type="transmembrane region" description="Helical" evidence="6">
    <location>
        <begin position="419"/>
        <end position="436"/>
    </location>
</feature>
<feature type="transmembrane region" description="Helical" evidence="6">
    <location>
        <begin position="156"/>
        <end position="173"/>
    </location>
</feature>
<dbReference type="GO" id="GO:0015171">
    <property type="term" value="F:amino acid transmembrane transporter activity"/>
    <property type="evidence" value="ECO:0007669"/>
    <property type="project" value="TreeGrafter"/>
</dbReference>
<sequence>METLHVELGEVRGFRQTLNSYQLLAIGVGTTIGAGIFVLSGQAAAKYSGPSIIISFLITGVIALLSSLSHSELGAMMPSAGSVYTYTYVEYLAWFIGWNSGLLYLFAVLTLAVSWSNHVVLLVDIVSDYNVTNMIVKAPVAWNEDSENFYVTGQAINLPAIAITIAITILLIIGIRQTAIVNLVLVVIKIIILLIFIFACCKYVDRKNYHPFFPPNKGLFSEYGVTGMLQACTYVFFANVGFDSVSTVAQEVRAPERSLPIAIIGSTIISSLLYIGVCTVMVGLVPYNLLDSDSPLAEAIKATPYGLWLSILMNLGAIAGLTTVTLTLMLSQTRIFYAMANDGLLPKIFARIHHKRATPWLSILIIGLFCAVFSGICPVDILGETTSIGALISYIFVHITVIVMRYTHGDMQRPFKVPFGSWLIPTIGSLLCILLMKSITKTTGFRFLTTKLIKSASITSAVEILPTEAIVSEQYTQNGVELDLASENTETAV</sequence>
<keyword evidence="3 6" id="KW-0812">Transmembrane</keyword>
<keyword evidence="10" id="KW-1185">Reference proteome</keyword>
<evidence type="ECO:0000313" key="9">
    <source>
        <dbReference type="Proteomes" id="UP000663854"/>
    </source>
</evidence>
<dbReference type="PANTHER" id="PTHR43243">
    <property type="entry name" value="INNER MEMBRANE TRANSPORTER YGJI-RELATED"/>
    <property type="match status" value="1"/>
</dbReference>
<evidence type="ECO:0000256" key="3">
    <source>
        <dbReference type="ARBA" id="ARBA00022692"/>
    </source>
</evidence>
<feature type="transmembrane region" description="Helical" evidence="6">
    <location>
        <begin position="261"/>
        <end position="285"/>
    </location>
</feature>
<accession>A0A814DNB5</accession>
<evidence type="ECO:0000313" key="10">
    <source>
        <dbReference type="Proteomes" id="UP000663870"/>
    </source>
</evidence>
<comment type="subcellular location">
    <subcellularLocation>
        <location evidence="1">Membrane</location>
        <topology evidence="1">Multi-pass membrane protein</topology>
    </subcellularLocation>
</comment>
<evidence type="ECO:0000256" key="6">
    <source>
        <dbReference type="SAM" id="Phobius"/>
    </source>
</evidence>
<reference evidence="7" key="1">
    <citation type="submission" date="2021-02" db="EMBL/GenBank/DDBJ databases">
        <authorList>
            <person name="Nowell W R."/>
        </authorList>
    </citation>
    <scope>NUCLEOTIDE SEQUENCE</scope>
</reference>
<evidence type="ECO:0000256" key="4">
    <source>
        <dbReference type="ARBA" id="ARBA00022989"/>
    </source>
</evidence>
<feature type="transmembrane region" description="Helical" evidence="6">
    <location>
        <begin position="52"/>
        <end position="71"/>
    </location>
</feature>
<evidence type="ECO:0000256" key="1">
    <source>
        <dbReference type="ARBA" id="ARBA00004141"/>
    </source>
</evidence>
<dbReference type="PANTHER" id="PTHR43243:SF4">
    <property type="entry name" value="CATIONIC AMINO ACID TRANSPORTER 4"/>
    <property type="match status" value="1"/>
</dbReference>
<dbReference type="Proteomes" id="UP000663870">
    <property type="component" value="Unassembled WGS sequence"/>
</dbReference>
<feature type="transmembrane region" description="Helical" evidence="6">
    <location>
        <begin position="357"/>
        <end position="376"/>
    </location>
</feature>
<feature type="transmembrane region" description="Helical" evidence="6">
    <location>
        <begin position="20"/>
        <end position="40"/>
    </location>
</feature>
<organism evidence="7 9">
    <name type="scientific">Rotaria sordida</name>
    <dbReference type="NCBI Taxonomy" id="392033"/>
    <lineage>
        <taxon>Eukaryota</taxon>
        <taxon>Metazoa</taxon>
        <taxon>Spiralia</taxon>
        <taxon>Gnathifera</taxon>
        <taxon>Rotifera</taxon>
        <taxon>Eurotatoria</taxon>
        <taxon>Bdelloidea</taxon>
        <taxon>Philodinida</taxon>
        <taxon>Philodinidae</taxon>
        <taxon>Rotaria</taxon>
    </lineage>
</organism>
<feature type="transmembrane region" description="Helical" evidence="6">
    <location>
        <begin position="388"/>
        <end position="407"/>
    </location>
</feature>
<dbReference type="EMBL" id="CAJNOH010000228">
    <property type="protein sequence ID" value="CAF0956047.1"/>
    <property type="molecule type" value="Genomic_DNA"/>
</dbReference>
<keyword evidence="4 6" id="KW-1133">Transmembrane helix</keyword>
<dbReference type="Pfam" id="PF13520">
    <property type="entry name" value="AA_permease_2"/>
    <property type="match status" value="1"/>
</dbReference>
<keyword evidence="2" id="KW-0813">Transport</keyword>
<evidence type="ECO:0000256" key="2">
    <source>
        <dbReference type="ARBA" id="ARBA00022448"/>
    </source>
</evidence>
<dbReference type="Proteomes" id="UP000663854">
    <property type="component" value="Unassembled WGS sequence"/>
</dbReference>
<gene>
    <name evidence="8" type="ORF">JXQ802_LOCUS30371</name>
    <name evidence="7" type="ORF">PYM288_LOCUS12376</name>
</gene>
<dbReference type="PIRSF" id="PIRSF006060">
    <property type="entry name" value="AA_transporter"/>
    <property type="match status" value="1"/>
</dbReference>
<feature type="transmembrane region" description="Helical" evidence="6">
    <location>
        <begin position="305"/>
        <end position="330"/>
    </location>
</feature>
<feature type="transmembrane region" description="Helical" evidence="6">
    <location>
        <begin position="180"/>
        <end position="199"/>
    </location>
</feature>
<evidence type="ECO:0000313" key="7">
    <source>
        <dbReference type="EMBL" id="CAF0956047.1"/>
    </source>
</evidence>
<proteinExistence type="predicted"/>
<dbReference type="EMBL" id="CAJNOL010001230">
    <property type="protein sequence ID" value="CAF1317662.1"/>
    <property type="molecule type" value="Genomic_DNA"/>
</dbReference>
<protein>
    <recommendedName>
        <fullName evidence="11">Amino acid transporter</fullName>
    </recommendedName>
</protein>
<feature type="transmembrane region" description="Helical" evidence="6">
    <location>
        <begin position="219"/>
        <end position="240"/>
    </location>
</feature>
<dbReference type="AlphaFoldDB" id="A0A814DNB5"/>
<dbReference type="Gene3D" id="1.20.1740.10">
    <property type="entry name" value="Amino acid/polyamine transporter I"/>
    <property type="match status" value="1"/>
</dbReference>